<dbReference type="RefSeq" id="WP_169659123.1">
    <property type="nucleotide sequence ID" value="NZ_JABANE010000078.1"/>
</dbReference>
<dbReference type="Pfam" id="PF03382">
    <property type="entry name" value="DUF285"/>
    <property type="match status" value="7"/>
</dbReference>
<gene>
    <name evidence="1" type="ORF">HHU12_23175</name>
</gene>
<accession>A0A7X9RY65</accession>
<keyword evidence="2" id="KW-1185">Reference proteome</keyword>
<organism evidence="1 2">
    <name type="scientific">Flammeovirga aprica JL-4</name>
    <dbReference type="NCBI Taxonomy" id="694437"/>
    <lineage>
        <taxon>Bacteria</taxon>
        <taxon>Pseudomonadati</taxon>
        <taxon>Bacteroidota</taxon>
        <taxon>Cytophagia</taxon>
        <taxon>Cytophagales</taxon>
        <taxon>Flammeovirgaceae</taxon>
        <taxon>Flammeovirga</taxon>
    </lineage>
</organism>
<dbReference type="Proteomes" id="UP000576082">
    <property type="component" value="Unassembled WGS sequence"/>
</dbReference>
<dbReference type="InterPro" id="IPR005046">
    <property type="entry name" value="DUF285"/>
</dbReference>
<proteinExistence type="predicted"/>
<dbReference type="NCBIfam" id="TIGR02167">
    <property type="entry name" value="Liste_lipo_26"/>
    <property type="match status" value="22"/>
</dbReference>
<comment type="caution">
    <text evidence="1">The sequence shown here is derived from an EMBL/GenBank/DDBJ whole genome shotgun (WGS) entry which is preliminary data.</text>
</comment>
<dbReference type="SUPFAM" id="SSF141571">
    <property type="entry name" value="Pentapeptide repeat-like"/>
    <property type="match status" value="1"/>
</dbReference>
<name>A0A7X9RY65_9BACT</name>
<sequence length="2313" mass="256129">MRHLLIYLLLLLPKFLFGHENNSEFIIVVQQDQSPITFSANTQSSFEIDWHNDGNWETITTAGMEEISHEFEGILDTLRIRGELNHLYAPRNIVDVVQWGDVHFTSMEHSFQHCLLLESFSAQDLPDLSDVANMNFIFSGSQVFNGDLSQWDVSTIQTFRSAFYRATNFNGDLSNWNVSSATNMRHMFDQATSFNGDLSSWDVSSVVNMIDMFVDSGLSTDNYDRLLKSWSKLPNLSNGVQLDASAEYCEAATERQTLIDDFGWVINDGGQCEEVLSEHFVIVVDGSTNEIIFPSVSTASSFDIDWENNGNWETITTNGTISHTYTTAPDTIRIRGELNHFEAPKSIIDVVQWGATNFTSLTESFKDCVKIEKFTASDLPDLSSVTEMRSMFNRAISFNGDLSLWDVSSVRKLSGLFSRAISFNGDLSSWDVSSVTNMEWMFEKAESFNGDISSWDVSSVTNMYGMFRGNTSFNNDLSLWNVSSVADMRVMFTNSGLSSDNYDRLLKGWSALPELIEGVQLDASVEYCEAQAERQSLIDNFGWIINDGGFYCDENLFAKDFVIVVDGSTTEISFPSVSTGSSFAIDWENNGNWETITTNGSISHSYTTAPDTIRIRGELNHFEAPKSIIDVVQWGSTHFTSMSKSFYDCEKIEKFTATDLPDLSSVTTMKEMFSDATSFNGDLSLWDVSSVTDMSFMFSTALFFNGNISSWDVSSVMRMEWMFRDASSFNGDLSLWDVSSVTTMEGMFSGASSFAGDLSSWNVSSVTDMSDMFCFVSSSFNSDLSTWDVSSVTDMAGMFCFTSSFNSDLSSWDVSSVTTMMWMFHNATSFNGDLSSWDVSSVKIMSDMFTASGLSTDNYDRLLMGWSALPELENGVQLDASVEYCESYSERQSLIDKFGWIINDGGLCAEVVAKDFIIVVDGSTTEINFPSVSTASSFAIDWENNGNWETITTNGSISHSYITAPDTIRIRGELNHFEAPKSIIDVVQWGSTHFTSMVKSFFDCDKIEKFTATDVPDLSNVTDMTQMFAEASFFNGDISNWDVSSVEKMGSVFAEASSFNGDLSNWDVSSVVTMGRMFYQASSFNGDISNWDVSSVGYMGWMFHQASLFNGDLSNWDVSKVTGMVNMFTESGLSTDNYDRLLIGWSELPELKSGVQLDVSVEYCESYSERESLIDKFGWIINDGGLCVEVVAKDFVIVVDGSTTEINFASVSTASSFAIDWENNGNWVTITTNGSISHSYTTAPDTIRIRGELNHFQAPKSIIDVVQWGSTHFTSMTASFKDCDKIQKFTASDLPDLSSVIDMSSMFNGATSINADLSTWDVSSVIDMSSMFNGATSVNADLNTWDVSSVTDMSYMFDRASSFNGDLSTWDVSSVKNMTSMFYRATSFNGDLSSWDVSSVEWMGYMFSEATTFIGNLSSWDVSSVVFMSSMFNGATSFNDDLSSWNVSSVGYMSGMFVGSSLSTDNYDLLLKGWSALPALTNGVNLDVSVEYCESYSERQSLIDKFGWVINDGGICAEVVAKDLVIVVDGSTTEINFPSVSTASSFAIDWENNDNWETITTNGTLAHSYTTTPDTIRLRGELNHFQAPVSIIDVVQWGSTNFTSMSNSFYKCDKIERFTATDVPDLSSVENMPGMFYEASSFNGDLSGWDVSSVVSMAGMFERAASFNGDISNWDVSSVTSMSWMFSEATSFNGDLSLWNVSSVGYMNRMFTDSGLSTDNYDLLLKGWSALPALKNGVNLDVSVEYCEASAERQSLIDNYGWIINDGGFFCEDDISAEDFVIVVDGSTTRINFPSVSTASSFDIDWENNDNWETITTNGTLSHSYTTTPDTIRIRGELNHFAAPKSIIDVVQWGSTHLTSMSTSFYECDKIEKFTATDVPDLSSVTDMNTMFRGASSFNGDLSLWDVSSVTNMSLMFVDASSFNGDLSLWDVSSVSSMSWMFQGATSFNGDLSSWDVSSVTDMRSMFYAVTSFNGDISNWDVSSVTNMSSMFNGATSFNGDISNWDVSSVTNMSFIFYGTTSFNGDISNWDVSSVTNMSSMFDYASSFNGDISNWDVSSVTDIRSMFNAATSFNGDISNWDVSSVSDMRSMFQGATSFNGDISNWDVSSVLDMRSMFQGATSFNGDISNWDVSFVSGMGYMFYNATSFNGNLSLWDVSKVTVMDNMFISSGLSTDNYDSLLVGWSTLPALKTFVNLGVSAGYCTAQAERQYLIDYYNWTINDLGENCSSTNARSIMNSEALKGVSGSSISDLAGDIEWILYDFSGQLIDKGSLTLQNGEAFRWQNLQTQYQKAGILRVFDRNGNVSVIKFIKE</sequence>
<evidence type="ECO:0000313" key="2">
    <source>
        <dbReference type="Proteomes" id="UP000576082"/>
    </source>
</evidence>
<dbReference type="InterPro" id="IPR011889">
    <property type="entry name" value="Liste_lipo_26"/>
</dbReference>
<dbReference type="EMBL" id="JABANE010000078">
    <property type="protein sequence ID" value="NME70896.1"/>
    <property type="molecule type" value="Genomic_DNA"/>
</dbReference>
<evidence type="ECO:0000313" key="1">
    <source>
        <dbReference type="EMBL" id="NME70896.1"/>
    </source>
</evidence>
<protein>
    <submittedName>
        <fullName evidence="1">BspA family leucine-rich repeat surface protein</fullName>
    </submittedName>
</protein>
<reference evidence="1 2" key="1">
    <citation type="submission" date="2020-04" db="EMBL/GenBank/DDBJ databases">
        <title>Flammeovirga sp. SR4, a novel species isolated from seawater.</title>
        <authorList>
            <person name="Wang X."/>
        </authorList>
    </citation>
    <scope>NUCLEOTIDE SEQUENCE [LARGE SCALE GENOMIC DNA]</scope>
    <source>
        <strain evidence="1 2">ATCC 23126</strain>
    </source>
</reference>